<feature type="transmembrane region" description="Helical" evidence="7">
    <location>
        <begin position="35"/>
        <end position="60"/>
    </location>
</feature>
<protein>
    <submittedName>
        <fullName evidence="8">YihY family inner membrane protein</fullName>
    </submittedName>
</protein>
<proteinExistence type="predicted"/>
<evidence type="ECO:0000256" key="3">
    <source>
        <dbReference type="ARBA" id="ARBA00022692"/>
    </source>
</evidence>
<organism evidence="8 9">
    <name type="scientific">Halovulum marinum</name>
    <dbReference type="NCBI Taxonomy" id="2662447"/>
    <lineage>
        <taxon>Bacteria</taxon>
        <taxon>Pseudomonadati</taxon>
        <taxon>Pseudomonadota</taxon>
        <taxon>Alphaproteobacteria</taxon>
        <taxon>Rhodobacterales</taxon>
        <taxon>Paracoccaceae</taxon>
        <taxon>Halovulum</taxon>
    </lineage>
</organism>
<evidence type="ECO:0000256" key="4">
    <source>
        <dbReference type="ARBA" id="ARBA00022989"/>
    </source>
</evidence>
<dbReference type="EMBL" id="WIND01000002">
    <property type="protein sequence ID" value="MSU88882.1"/>
    <property type="molecule type" value="Genomic_DNA"/>
</dbReference>
<dbReference type="PIRSF" id="PIRSF035875">
    <property type="entry name" value="RNase_BN"/>
    <property type="match status" value="1"/>
</dbReference>
<reference evidence="8 9" key="1">
    <citation type="submission" date="2019-10" db="EMBL/GenBank/DDBJ databases">
        <title>Cognatihalovulum marinum gen. nov. sp. nov., a new member of the family Rhodobacteraceae isolated from deep seawater of the Northwest Indian Ocean.</title>
        <authorList>
            <person name="Ruan C."/>
            <person name="Wang J."/>
            <person name="Zheng X."/>
            <person name="Song L."/>
            <person name="Zhu Y."/>
            <person name="Huang Y."/>
            <person name="Lu Z."/>
            <person name="Du W."/>
            <person name="Huang L."/>
            <person name="Dai X."/>
        </authorList>
    </citation>
    <scope>NUCLEOTIDE SEQUENCE [LARGE SCALE GENOMIC DNA]</scope>
    <source>
        <strain evidence="8 9">2CG4</strain>
    </source>
</reference>
<comment type="caution">
    <text evidence="8">The sequence shown here is derived from an EMBL/GenBank/DDBJ whole genome shotgun (WGS) entry which is preliminary data.</text>
</comment>
<dbReference type="Proteomes" id="UP000474957">
    <property type="component" value="Unassembled WGS sequence"/>
</dbReference>
<keyword evidence="9" id="KW-1185">Reference proteome</keyword>
<gene>
    <name evidence="8" type="ORF">GE300_04495</name>
</gene>
<dbReference type="AlphaFoldDB" id="A0A6L5YYC9"/>
<feature type="transmembrane region" description="Helical" evidence="7">
    <location>
        <begin position="185"/>
        <end position="209"/>
    </location>
</feature>
<keyword evidence="4 7" id="KW-1133">Transmembrane helix</keyword>
<keyword evidence="2" id="KW-1003">Cell membrane</keyword>
<dbReference type="PANTHER" id="PTHR30213">
    <property type="entry name" value="INNER MEMBRANE PROTEIN YHJD"/>
    <property type="match status" value="1"/>
</dbReference>
<sequence length="316" mass="32733">MPHPGEFAEGPLAIPTAGWKAILLRVKDEISADRIGLVAAGVAFYGLLALFPAVAALVAITGLVMDPQAVAEQLQQATAVMPASAAEIIRGQVDDLVASGETALGLTAAIGIALAIYSASKGVSAFMQGLNVAWDETEDRGFVRRTATVLALTALMVLGAAMGLVVGPAVPALLSFVQLGPITELLIVVARWLVMALLAALGIAVLYRYGPSRAPAQWRWLMPGAVLACVLWLAASAGFSVYVENFGSYNESFGALAGVVILLMWLWISAYVLLLGAELNAEAEAQTRADTTAGRGMPMGERGARKADTVAGSADG</sequence>
<dbReference type="GO" id="GO:0005886">
    <property type="term" value="C:plasma membrane"/>
    <property type="evidence" value="ECO:0007669"/>
    <property type="project" value="UniProtKB-SubCell"/>
</dbReference>
<accession>A0A6L5YYC9</accession>
<dbReference type="InterPro" id="IPR017039">
    <property type="entry name" value="Virul_fac_BrkB"/>
</dbReference>
<evidence type="ECO:0000256" key="6">
    <source>
        <dbReference type="SAM" id="MobiDB-lite"/>
    </source>
</evidence>
<keyword evidence="5 7" id="KW-0472">Membrane</keyword>
<evidence type="ECO:0000313" key="9">
    <source>
        <dbReference type="Proteomes" id="UP000474957"/>
    </source>
</evidence>
<evidence type="ECO:0000256" key="1">
    <source>
        <dbReference type="ARBA" id="ARBA00004651"/>
    </source>
</evidence>
<keyword evidence="3 7" id="KW-0812">Transmembrane</keyword>
<name>A0A6L5YYC9_9RHOB</name>
<evidence type="ECO:0000313" key="8">
    <source>
        <dbReference type="EMBL" id="MSU88882.1"/>
    </source>
</evidence>
<evidence type="ECO:0000256" key="2">
    <source>
        <dbReference type="ARBA" id="ARBA00022475"/>
    </source>
</evidence>
<dbReference type="RefSeq" id="WP_154445313.1">
    <property type="nucleotide sequence ID" value="NZ_WIND01000002.1"/>
</dbReference>
<evidence type="ECO:0000256" key="7">
    <source>
        <dbReference type="SAM" id="Phobius"/>
    </source>
</evidence>
<feature type="region of interest" description="Disordered" evidence="6">
    <location>
        <begin position="290"/>
        <end position="316"/>
    </location>
</feature>
<feature type="transmembrane region" description="Helical" evidence="7">
    <location>
        <begin position="102"/>
        <end position="120"/>
    </location>
</feature>
<feature type="transmembrane region" description="Helical" evidence="7">
    <location>
        <begin position="149"/>
        <end position="173"/>
    </location>
</feature>
<dbReference type="Pfam" id="PF03631">
    <property type="entry name" value="Virul_fac_BrkB"/>
    <property type="match status" value="1"/>
</dbReference>
<feature type="transmembrane region" description="Helical" evidence="7">
    <location>
        <begin position="221"/>
        <end position="243"/>
    </location>
</feature>
<comment type="subcellular location">
    <subcellularLocation>
        <location evidence="1">Cell membrane</location>
        <topology evidence="1">Multi-pass membrane protein</topology>
    </subcellularLocation>
</comment>
<feature type="transmembrane region" description="Helical" evidence="7">
    <location>
        <begin position="255"/>
        <end position="274"/>
    </location>
</feature>
<dbReference type="PANTHER" id="PTHR30213:SF0">
    <property type="entry name" value="UPF0761 MEMBRANE PROTEIN YIHY"/>
    <property type="match status" value="1"/>
</dbReference>
<evidence type="ECO:0000256" key="5">
    <source>
        <dbReference type="ARBA" id="ARBA00023136"/>
    </source>
</evidence>
<dbReference type="NCBIfam" id="TIGR00765">
    <property type="entry name" value="yihY_not_rbn"/>
    <property type="match status" value="1"/>
</dbReference>